<feature type="region of interest" description="Disordered" evidence="10">
    <location>
        <begin position="1"/>
        <end position="117"/>
    </location>
</feature>
<feature type="compositionally biased region" description="Basic and acidic residues" evidence="10">
    <location>
        <begin position="24"/>
        <end position="37"/>
    </location>
</feature>
<dbReference type="Gene3D" id="3.40.50.10470">
    <property type="entry name" value="Translation initiation factor eif-2b, domain 2"/>
    <property type="match status" value="1"/>
</dbReference>
<keyword evidence="3" id="KW-0963">Cytoplasm</keyword>
<dbReference type="Pfam" id="PF01008">
    <property type="entry name" value="IF-2B"/>
    <property type="match status" value="1"/>
</dbReference>
<name>A0ABY0HAI9_9PEZI</name>
<evidence type="ECO:0000256" key="10">
    <source>
        <dbReference type="SAM" id="MobiDB-lite"/>
    </source>
</evidence>
<dbReference type="InterPro" id="IPR037171">
    <property type="entry name" value="NagB/RpiA_transferase-like"/>
</dbReference>
<evidence type="ECO:0000313" key="12">
    <source>
        <dbReference type="Proteomes" id="UP000294003"/>
    </source>
</evidence>
<proteinExistence type="inferred from homology"/>
<comment type="subcellular location">
    <subcellularLocation>
        <location evidence="1">Cytoplasm</location>
        <location evidence="1">Cytosol</location>
    </subcellularLocation>
</comment>
<evidence type="ECO:0000256" key="2">
    <source>
        <dbReference type="ARBA" id="ARBA00007251"/>
    </source>
</evidence>
<evidence type="ECO:0000256" key="5">
    <source>
        <dbReference type="ARBA" id="ARBA00022917"/>
    </source>
</evidence>
<gene>
    <name evidence="11" type="ORF">DL762_004556</name>
</gene>
<evidence type="ECO:0000256" key="4">
    <source>
        <dbReference type="ARBA" id="ARBA00022540"/>
    </source>
</evidence>
<evidence type="ECO:0000256" key="1">
    <source>
        <dbReference type="ARBA" id="ARBA00004514"/>
    </source>
</evidence>
<dbReference type="PANTHER" id="PTHR10233:SF14">
    <property type="entry name" value="TRANSLATION INITIATION FACTOR EIF-2B SUBUNIT DELTA"/>
    <property type="match status" value="1"/>
</dbReference>
<comment type="similarity">
    <text evidence="2 9">Belongs to the eIF-2B alpha/beta/delta subunits family.</text>
</comment>
<accession>A0ABY0HAI9</accession>
<evidence type="ECO:0000313" key="11">
    <source>
        <dbReference type="EMBL" id="RYO86892.1"/>
    </source>
</evidence>
<protein>
    <recommendedName>
        <fullName evidence="6">Translation initiation factor eIF2B subunit delta</fullName>
    </recommendedName>
    <alternativeName>
        <fullName evidence="7">eIF2B GDP-GTP exchange factor subunit delta</fullName>
    </alternativeName>
</protein>
<evidence type="ECO:0000256" key="3">
    <source>
        <dbReference type="ARBA" id="ARBA00022490"/>
    </source>
</evidence>
<keyword evidence="12" id="KW-1185">Reference proteome</keyword>
<dbReference type="Proteomes" id="UP000294003">
    <property type="component" value="Unassembled WGS sequence"/>
</dbReference>
<feature type="compositionally biased region" description="Low complexity" evidence="10">
    <location>
        <begin position="38"/>
        <end position="58"/>
    </location>
</feature>
<comment type="caution">
    <text evidence="11">The sequence shown here is derived from an EMBL/GenBank/DDBJ whole genome shotgun (WGS) entry which is preliminary data.</text>
</comment>
<keyword evidence="5" id="KW-0648">Protein biosynthesis</keyword>
<evidence type="ECO:0000256" key="7">
    <source>
        <dbReference type="ARBA" id="ARBA00044356"/>
    </source>
</evidence>
<dbReference type="EMBL" id="QJNS01000108">
    <property type="protein sequence ID" value="RYO86892.1"/>
    <property type="molecule type" value="Genomic_DNA"/>
</dbReference>
<dbReference type="SUPFAM" id="SSF100950">
    <property type="entry name" value="NagB/RpiA/CoA transferase-like"/>
    <property type="match status" value="1"/>
</dbReference>
<feature type="compositionally biased region" description="Low complexity" evidence="10">
    <location>
        <begin position="7"/>
        <end position="23"/>
    </location>
</feature>
<keyword evidence="4" id="KW-0396">Initiation factor</keyword>
<evidence type="ECO:0000256" key="6">
    <source>
        <dbReference type="ARBA" id="ARBA00044147"/>
    </source>
</evidence>
<sequence length="464" mass="49942">MATDQDAAPVTTASQQPAQPAKPAKLETPPKTDEKAAQKAAGAPADDPAAPKKLSGAELKAKAKAEKAARRAQAKSSKETAKGEAAVSSSPAQLGPSAGEVKANKAKGKQDGTGTANKVTTTKAVAPFPVPEPKVTIPECFSHLSMARRIPMAQADKDVHPAVLALGQQMATFAVDESIARLKATLLAFKKVISSYTTPPGNTLARHLTPHVLNPQIDYLIACRPMSFSMGNAIRWLKLQVSKIDPDVVEHDAKKELCDSIDNFIQERINIANLVITQRAALRIEEGDVVLTFGWNSSVERAIIHAYTKIGRKFSVIIIDEPYDRRGQILAKSLAAEGIKVTYCGDFGGLRTHVHQATTVILGAESMFNNGSMYARCGSCDVAVLAKQLGKQVYVLCETINITERVATDSLTYNEIDPERSSAASFRLLYDNTPDKYLSLIITELGSVQPTSVPDLLRKLEESN</sequence>
<evidence type="ECO:0000256" key="8">
    <source>
        <dbReference type="ARBA" id="ARBA00046432"/>
    </source>
</evidence>
<feature type="compositionally biased region" description="Basic and acidic residues" evidence="10">
    <location>
        <begin position="59"/>
        <end position="69"/>
    </location>
</feature>
<organism evidence="11 12">
    <name type="scientific">Monosporascus cannonballus</name>
    <dbReference type="NCBI Taxonomy" id="155416"/>
    <lineage>
        <taxon>Eukaryota</taxon>
        <taxon>Fungi</taxon>
        <taxon>Dikarya</taxon>
        <taxon>Ascomycota</taxon>
        <taxon>Pezizomycotina</taxon>
        <taxon>Sordariomycetes</taxon>
        <taxon>Xylariomycetidae</taxon>
        <taxon>Xylariales</taxon>
        <taxon>Xylariales incertae sedis</taxon>
        <taxon>Monosporascus</taxon>
    </lineage>
</organism>
<evidence type="ECO:0000256" key="9">
    <source>
        <dbReference type="RuleBase" id="RU003814"/>
    </source>
</evidence>
<dbReference type="InterPro" id="IPR042529">
    <property type="entry name" value="IF_2B-like_C"/>
</dbReference>
<reference evidence="11 12" key="1">
    <citation type="submission" date="2018-06" db="EMBL/GenBank/DDBJ databases">
        <title>Complete Genomes of Monosporascus.</title>
        <authorList>
            <person name="Robinson A.J."/>
            <person name="Natvig D.O."/>
        </authorList>
    </citation>
    <scope>NUCLEOTIDE SEQUENCE [LARGE SCALE GENOMIC DNA]</scope>
    <source>
        <strain evidence="11 12">CBS 609.92</strain>
    </source>
</reference>
<comment type="subunit">
    <text evidence="8">Component of the translation initiation factor 2B (eIF2B) complex which is a heterodecamer of two sets of five different subunits: alpha, beta, gamma, delta and epsilon. Subunits alpha, beta and delta comprise a regulatory subcomplex and subunits epsilon and gamma comprise a catalytic subcomplex. Within the complex, the hexameric regulatory complex resides at the center, with the two heterodimeric catalytic subcomplexes bound on opposite sides.</text>
</comment>
<dbReference type="PANTHER" id="PTHR10233">
    <property type="entry name" value="TRANSLATION INITIATION FACTOR EIF-2B"/>
    <property type="match status" value="1"/>
</dbReference>
<dbReference type="InterPro" id="IPR000649">
    <property type="entry name" value="IF-2B-related"/>
</dbReference>